<dbReference type="EMBL" id="CP074132">
    <property type="protein sequence ID" value="QUX27898.1"/>
    <property type="molecule type" value="Genomic_DNA"/>
</dbReference>
<dbReference type="SUPFAM" id="SSF52540">
    <property type="entry name" value="P-loop containing nucleoside triphosphate hydrolases"/>
    <property type="match status" value="1"/>
</dbReference>
<proteinExistence type="predicted"/>
<protein>
    <submittedName>
        <fullName evidence="2">ATP-binding protein</fullName>
    </submittedName>
</protein>
<evidence type="ECO:0000256" key="1">
    <source>
        <dbReference type="SAM" id="MobiDB-lite"/>
    </source>
</evidence>
<feature type="compositionally biased region" description="Low complexity" evidence="1">
    <location>
        <begin position="494"/>
        <end position="504"/>
    </location>
</feature>
<gene>
    <name evidence="2" type="ORF">KGD83_21845</name>
</gene>
<evidence type="ECO:0000313" key="2">
    <source>
        <dbReference type="EMBL" id="QUX27898.1"/>
    </source>
</evidence>
<feature type="region of interest" description="Disordered" evidence="1">
    <location>
        <begin position="482"/>
        <end position="571"/>
    </location>
</feature>
<dbReference type="InterPro" id="IPR027417">
    <property type="entry name" value="P-loop_NTPase"/>
</dbReference>
<reference evidence="3" key="1">
    <citation type="submission" date="2021-05" db="EMBL/GenBank/DDBJ databases">
        <title>Direct Submission.</title>
        <authorList>
            <person name="Li K."/>
            <person name="Gao J."/>
        </authorList>
    </citation>
    <scope>NUCLEOTIDE SEQUENCE [LARGE SCALE GENOMIC DNA]</scope>
    <source>
        <strain evidence="3">HDS12</strain>
    </source>
</reference>
<dbReference type="RefSeq" id="WP_212640940.1">
    <property type="nucleotide sequence ID" value="NZ_CP074132.1"/>
</dbReference>
<organism evidence="2 3">
    <name type="scientific">Nocardiopsis akebiae</name>
    <dbReference type="NCBI Taxonomy" id="2831968"/>
    <lineage>
        <taxon>Bacteria</taxon>
        <taxon>Bacillati</taxon>
        <taxon>Actinomycetota</taxon>
        <taxon>Actinomycetes</taxon>
        <taxon>Streptosporangiales</taxon>
        <taxon>Nocardiopsidaceae</taxon>
        <taxon>Nocardiopsis</taxon>
    </lineage>
</organism>
<feature type="compositionally biased region" description="Low complexity" evidence="1">
    <location>
        <begin position="519"/>
        <end position="535"/>
    </location>
</feature>
<keyword evidence="2" id="KW-0067">ATP-binding</keyword>
<name>A0ABX8C469_9ACTN</name>
<keyword evidence="2" id="KW-0547">Nucleotide-binding</keyword>
<keyword evidence="3" id="KW-1185">Reference proteome</keyword>
<evidence type="ECO:0000313" key="3">
    <source>
        <dbReference type="Proteomes" id="UP000678016"/>
    </source>
</evidence>
<dbReference type="Proteomes" id="UP000678016">
    <property type="component" value="Chromosome"/>
</dbReference>
<sequence>MNSSDDKDKKPSQATLLIELADRHVDVVAGDDGRTYAVRRGGPRVAFPLLRKDGLRVQLARQYYAEHHSVPSQSALTDAISVLEGRAMDQQPQPIHLRLATHRTDTAEQVVIDLGTPDGRCVVAGPGGWHVAEHSPVLFRRTKLTSPMSEPGPAGHTDQGLAALRDLLNVDEPSFRLIVGWMVAGMMPDLPHPILGGKGEQGTGKSTALEMLINLLDPSPAALRSLPRDIKTWATVASASWAVCLDNVSTIPMWLSDTLCKAVTGDGLVDRALYSDDDVSVLSFRRLIALTSIDTGALASDLSERMLTVEFLPIKKEQRRAHSEVAAAYHRDAPAIRAALLDLLCKVLAELPTTHLAELPRMADFARILGALDTVTGWNTLDTYLTASQVTTADLLDAKPFTSAVADFVDQQQEWTGSISQLLALIDAPDPRPRSWPVDATRASGQLKRDAPVLRSIGITVAEAGRSQDRHRRQLYTFTAHSLESPDPQPPQQAPHASPAPATPVTRQDAPFFDQRVTSDPSDAQAPASAASAPDSAHHRRSQKVAEATEPAEAGFPALSEKTPGEPVESGRCTSCGSTFRRFEATTHPTVCTICAHRHRT</sequence>
<accession>A0ABX8C469</accession>
<dbReference type="GO" id="GO:0005524">
    <property type="term" value="F:ATP binding"/>
    <property type="evidence" value="ECO:0007669"/>
    <property type="project" value="UniProtKB-KW"/>
</dbReference>